<name>A0ABY3FPQ5_9BACI</name>
<reference evidence="1 2" key="1">
    <citation type="submission" date="2019-06" db="EMBL/GenBank/DDBJ databases">
        <title>Genome sequence analysis of &gt;100 Bacillus licheniformis strains suggests intrinsic resistance to this species.</title>
        <authorList>
            <person name="Wels M."/>
            <person name="Siezen R.J."/>
            <person name="Johansen E."/>
            <person name="Stuer-Lauridsen B."/>
            <person name="Bjerre K."/>
            <person name="Nielsen B.K.K."/>
        </authorList>
    </citation>
    <scope>NUCLEOTIDE SEQUENCE [LARGE SCALE GENOMIC DNA]</scope>
    <source>
        <strain evidence="1 2">BAC-15381</strain>
    </source>
</reference>
<organism evidence="1 2">
    <name type="scientific">Bacillus paralicheniformis</name>
    <dbReference type="NCBI Taxonomy" id="1648923"/>
    <lineage>
        <taxon>Bacteria</taxon>
        <taxon>Bacillati</taxon>
        <taxon>Bacillota</taxon>
        <taxon>Bacilli</taxon>
        <taxon>Bacillales</taxon>
        <taxon>Bacillaceae</taxon>
        <taxon>Bacillus</taxon>
    </lineage>
</organism>
<dbReference type="Proteomes" id="UP000429980">
    <property type="component" value="Unassembled WGS sequence"/>
</dbReference>
<accession>A0ABY3FPQ5</accession>
<protein>
    <submittedName>
        <fullName evidence="1">Uncharacterized protein</fullName>
    </submittedName>
</protein>
<evidence type="ECO:0000313" key="2">
    <source>
        <dbReference type="Proteomes" id="UP000429980"/>
    </source>
</evidence>
<dbReference type="EMBL" id="NILF01000069">
    <property type="protein sequence ID" value="TWL33037.1"/>
    <property type="molecule type" value="Genomic_DNA"/>
</dbReference>
<sequence>MDGCCDADPCFDHASGHAFHSARFCHGVDFQRLADAARFHQFNIDEIGASRFQHVKSIPWGKHAFVRHNRRIDGICHLFQAFEIASVNRLFDKLDRKPLILHFPNGFDSLFRRPALIGVHADPDSAPRLFADFPDPFEVCCHIVFSYFNFERTKPIFYITGRVFPHFFRVIDADSKIRLDLPPVSAQQLIQGKTAKLRQAIVDGCFYSGLCACISNNQLVDVMKYRLRHSQVAPGERRCEYRVDCPLNTVKRLTGNNGSRRRFAPACHPVFSR</sequence>
<gene>
    <name evidence="1" type="ORF">CHCC15381_1259</name>
</gene>
<comment type="caution">
    <text evidence="1">The sequence shown here is derived from an EMBL/GenBank/DDBJ whole genome shotgun (WGS) entry which is preliminary data.</text>
</comment>
<evidence type="ECO:0000313" key="1">
    <source>
        <dbReference type="EMBL" id="TWL33037.1"/>
    </source>
</evidence>
<keyword evidence="2" id="KW-1185">Reference proteome</keyword>
<proteinExistence type="predicted"/>